<proteinExistence type="predicted"/>
<name>A0A1E4SCT0_9ASCO</name>
<gene>
    <name evidence="2" type="ORF">CANTADRAFT_55962</name>
</gene>
<evidence type="ECO:0008006" key="4">
    <source>
        <dbReference type="Google" id="ProtNLM"/>
    </source>
</evidence>
<accession>A0A1E4SCT0</accession>
<reference evidence="3" key="1">
    <citation type="submission" date="2016-05" db="EMBL/GenBank/DDBJ databases">
        <title>Comparative genomics of biotechnologically important yeasts.</title>
        <authorList>
            <consortium name="DOE Joint Genome Institute"/>
            <person name="Riley R."/>
            <person name="Haridas S."/>
            <person name="Wolfe K.H."/>
            <person name="Lopes M.R."/>
            <person name="Hittinger C.T."/>
            <person name="Goker M."/>
            <person name="Salamov A."/>
            <person name="Wisecaver J."/>
            <person name="Long T.M."/>
            <person name="Aerts A.L."/>
            <person name="Barry K."/>
            <person name="Choi C."/>
            <person name="Clum A."/>
            <person name="Coughlan A.Y."/>
            <person name="Deshpande S."/>
            <person name="Douglass A.P."/>
            <person name="Hanson S.J."/>
            <person name="Klenk H.-P."/>
            <person name="Labutti K."/>
            <person name="Lapidus A."/>
            <person name="Lindquist E."/>
            <person name="Lipzen A."/>
            <person name="Meier-Kolthoff J.P."/>
            <person name="Ohm R.A."/>
            <person name="Otillar R.P."/>
            <person name="Pangilinan J."/>
            <person name="Peng Y."/>
            <person name="Rokas A."/>
            <person name="Rosa C.A."/>
            <person name="Scheuner C."/>
            <person name="Sibirny A.A."/>
            <person name="Slot J.C."/>
            <person name="Stielow J.B."/>
            <person name="Sun H."/>
            <person name="Kurtzman C.P."/>
            <person name="Blackwell M."/>
            <person name="Grigoriev I.V."/>
            <person name="Jeffries T.W."/>
        </authorList>
    </citation>
    <scope>NUCLEOTIDE SEQUENCE [LARGE SCALE GENOMIC DNA]</scope>
    <source>
        <strain evidence="3">NRRL Y-17324</strain>
    </source>
</reference>
<organism evidence="2 3">
    <name type="scientific">Suhomyces tanzawaensis NRRL Y-17324</name>
    <dbReference type="NCBI Taxonomy" id="984487"/>
    <lineage>
        <taxon>Eukaryota</taxon>
        <taxon>Fungi</taxon>
        <taxon>Dikarya</taxon>
        <taxon>Ascomycota</taxon>
        <taxon>Saccharomycotina</taxon>
        <taxon>Pichiomycetes</taxon>
        <taxon>Debaryomycetaceae</taxon>
        <taxon>Suhomyces</taxon>
    </lineage>
</organism>
<dbReference type="GO" id="GO:0016559">
    <property type="term" value="P:peroxisome fission"/>
    <property type="evidence" value="ECO:0007669"/>
    <property type="project" value="TreeGrafter"/>
</dbReference>
<dbReference type="STRING" id="984487.A0A1E4SCT0"/>
<dbReference type="RefSeq" id="XP_020062427.1">
    <property type="nucleotide sequence ID" value="XM_020210518.1"/>
</dbReference>
<evidence type="ECO:0000256" key="1">
    <source>
        <dbReference type="SAM" id="MobiDB-lite"/>
    </source>
</evidence>
<protein>
    <recommendedName>
        <fullName evidence="4">Peroxisomal membrane protein PEX25</fullName>
    </recommendedName>
</protein>
<dbReference type="GeneID" id="30984654"/>
<sequence>MSLDTTGYVAYQYDHAQAHQNARSSAANTTSTLHQRHHPSHNIDPTGSFASPKIPHNTAPQAPRQPQHPGVIPSRQSPEFYASSKVPHQPYQYYQSEWVESPNLSPAKLPQYYEEMTTIQLQQQKYDTPLKLKTFSYITPVSAHKVNDVMVNEKHLDDETSSTSSEEPPTVSTEAVATTVGAWDVFWVMLNDITGKDKLAKVGQYVLKLLLLKAEQSQSYLSDSTININAINLRYNDKEKRLNLIRNFIKHPQDFIRVISILVCSIFQSKLAGMVNGLSTYRQYLRFGKSPFRLRGLLNKLRTNINFKNANVKINYTKIFNRTTLGEFFGLYYSIFDETNLLLKLNFYSDPRIKQISARHEALAWYYDTWLNLYNAYEKSQDLTQQEMDVKIQIQVKNKAKVLSRQLLGGNPIQINNKSTSKASKEDAKLLNDIQFKKNNAYLDIYKNISDLIFNSYTVFNLRLPFDTIQIWMGISAASLSTIKIYRETKKKLIEDEIKKRK</sequence>
<dbReference type="Proteomes" id="UP000094285">
    <property type="component" value="Unassembled WGS sequence"/>
</dbReference>
<dbReference type="AlphaFoldDB" id="A0A1E4SCT0"/>
<dbReference type="EMBL" id="KV453915">
    <property type="protein sequence ID" value="ODV77305.1"/>
    <property type="molecule type" value="Genomic_DNA"/>
</dbReference>
<keyword evidence="3" id="KW-1185">Reference proteome</keyword>
<feature type="compositionally biased region" description="Polar residues" evidence="1">
    <location>
        <begin position="19"/>
        <end position="33"/>
    </location>
</feature>
<feature type="region of interest" description="Disordered" evidence="1">
    <location>
        <begin position="19"/>
        <end position="77"/>
    </location>
</feature>
<dbReference type="PANTHER" id="PTHR12652">
    <property type="entry name" value="PEROXISOMAL BIOGENESIS FACTOR 11"/>
    <property type="match status" value="1"/>
</dbReference>
<dbReference type="PANTHER" id="PTHR12652:SF50">
    <property type="entry name" value="PEROXIN 11"/>
    <property type="match status" value="1"/>
</dbReference>
<dbReference type="GO" id="GO:0005778">
    <property type="term" value="C:peroxisomal membrane"/>
    <property type="evidence" value="ECO:0007669"/>
    <property type="project" value="TreeGrafter"/>
</dbReference>
<dbReference type="OrthoDB" id="411017at2759"/>
<evidence type="ECO:0000313" key="2">
    <source>
        <dbReference type="EMBL" id="ODV77305.1"/>
    </source>
</evidence>
<evidence type="ECO:0000313" key="3">
    <source>
        <dbReference type="Proteomes" id="UP000094285"/>
    </source>
</evidence>